<comment type="cofactor">
    <cofactor evidence="2">
        <name>Mg(2+)</name>
        <dbReference type="ChEBI" id="CHEBI:18420"/>
    </cofactor>
</comment>
<evidence type="ECO:0000313" key="19">
    <source>
        <dbReference type="Proteomes" id="UP000068026"/>
    </source>
</evidence>
<dbReference type="InterPro" id="IPR016185">
    <property type="entry name" value="PreATP-grasp_dom_sf"/>
</dbReference>
<comment type="cofactor">
    <cofactor evidence="1">
        <name>Mn(2+)</name>
        <dbReference type="ChEBI" id="CHEBI:29035"/>
    </cofactor>
</comment>
<evidence type="ECO:0000256" key="9">
    <source>
        <dbReference type="ARBA" id="ARBA00022840"/>
    </source>
</evidence>
<evidence type="ECO:0000256" key="10">
    <source>
        <dbReference type="ARBA" id="ARBA00023211"/>
    </source>
</evidence>
<reference evidence="18" key="3">
    <citation type="submission" date="2016-11" db="EMBL/GenBank/DDBJ databases">
        <authorList>
            <person name="Varghese N."/>
            <person name="Submissions S."/>
        </authorList>
    </citation>
    <scope>NUCLEOTIDE SEQUENCE</scope>
    <source>
        <strain evidence="18">DSM 1682</strain>
    </source>
</reference>
<evidence type="ECO:0000313" key="18">
    <source>
        <dbReference type="EMBL" id="SHE95094.1"/>
    </source>
</evidence>
<proteinExistence type="inferred from homology"/>
<keyword evidence="8 14" id="KW-0658">Purine biosynthesis</keyword>
<dbReference type="GO" id="GO:0046872">
    <property type="term" value="F:metal ion binding"/>
    <property type="evidence" value="ECO:0007669"/>
    <property type="project" value="UniProtKB-KW"/>
</dbReference>
<accession>A0A0X8VDQ3</accession>
<dbReference type="Pfam" id="PF02843">
    <property type="entry name" value="GARS_C"/>
    <property type="match status" value="1"/>
</dbReference>
<dbReference type="PANTHER" id="PTHR43472">
    <property type="entry name" value="PHOSPHORIBOSYLAMINE--GLYCINE LIGASE"/>
    <property type="match status" value="1"/>
</dbReference>
<dbReference type="InterPro" id="IPR011761">
    <property type="entry name" value="ATP-grasp"/>
</dbReference>
<evidence type="ECO:0000313" key="20">
    <source>
        <dbReference type="Proteomes" id="UP000184204"/>
    </source>
</evidence>
<dbReference type="SUPFAM" id="SSF56059">
    <property type="entry name" value="Glutathione synthetase ATP-binding domain-like"/>
    <property type="match status" value="1"/>
</dbReference>
<dbReference type="InterPro" id="IPR011054">
    <property type="entry name" value="Rudment_hybrid_motif"/>
</dbReference>
<dbReference type="Gene3D" id="3.30.470.20">
    <property type="entry name" value="ATP-grasp fold, B domain"/>
    <property type="match status" value="1"/>
</dbReference>
<reference evidence="17 19" key="1">
    <citation type="journal article" date="2016" name="Genome Announc.">
        <title>Complete Genome Sequence of the Amino Acid-Fermenting Clostridium propionicum X2 (DSM 1682).</title>
        <authorList>
            <person name="Poehlein A."/>
            <person name="Schlien K."/>
            <person name="Chowdhury N.P."/>
            <person name="Gottschalk G."/>
            <person name="Buckel W."/>
            <person name="Daniel R."/>
        </authorList>
    </citation>
    <scope>NUCLEOTIDE SEQUENCE [LARGE SCALE GENOMIC DNA]</scope>
    <source>
        <strain evidence="17 19">X2</strain>
    </source>
</reference>
<dbReference type="EMBL" id="FQUA01000011">
    <property type="protein sequence ID" value="SHE95094.1"/>
    <property type="molecule type" value="Genomic_DNA"/>
</dbReference>
<keyword evidence="6" id="KW-0479">Metal-binding</keyword>
<dbReference type="PROSITE" id="PS00184">
    <property type="entry name" value="GARS"/>
    <property type="match status" value="1"/>
</dbReference>
<dbReference type="NCBIfam" id="TIGR00877">
    <property type="entry name" value="purD"/>
    <property type="match status" value="1"/>
</dbReference>
<dbReference type="InterPro" id="IPR020561">
    <property type="entry name" value="PRibGlycinamid_synth_ATP-grasp"/>
</dbReference>
<dbReference type="RefSeq" id="WP_066051894.1">
    <property type="nucleotide sequence ID" value="NZ_CP014223.1"/>
</dbReference>
<dbReference type="InterPro" id="IPR020562">
    <property type="entry name" value="PRibGlycinamide_synth_N"/>
</dbReference>
<dbReference type="Pfam" id="PF01071">
    <property type="entry name" value="GARS_A"/>
    <property type="match status" value="1"/>
</dbReference>
<comment type="catalytic activity">
    <reaction evidence="14">
        <text>5-phospho-beta-D-ribosylamine + glycine + ATP = N(1)-(5-phospho-beta-D-ribosyl)glycinamide + ADP + phosphate + H(+)</text>
        <dbReference type="Rhea" id="RHEA:17453"/>
        <dbReference type="ChEBI" id="CHEBI:15378"/>
        <dbReference type="ChEBI" id="CHEBI:30616"/>
        <dbReference type="ChEBI" id="CHEBI:43474"/>
        <dbReference type="ChEBI" id="CHEBI:57305"/>
        <dbReference type="ChEBI" id="CHEBI:58681"/>
        <dbReference type="ChEBI" id="CHEBI:143788"/>
        <dbReference type="ChEBI" id="CHEBI:456216"/>
        <dbReference type="EC" id="6.3.4.13"/>
    </reaction>
</comment>
<keyword evidence="5 14" id="KW-0436">Ligase</keyword>
<keyword evidence="19" id="KW-1185">Reference proteome</keyword>
<dbReference type="Pfam" id="PF02844">
    <property type="entry name" value="GARS_N"/>
    <property type="match status" value="1"/>
</dbReference>
<dbReference type="FunFam" id="3.30.470.20:FF:000018">
    <property type="entry name" value="Trifunctional purine biosynthetic protein adenosine-3"/>
    <property type="match status" value="1"/>
</dbReference>
<evidence type="ECO:0000256" key="14">
    <source>
        <dbReference type="HAMAP-Rule" id="MF_00138"/>
    </source>
</evidence>
<dbReference type="GO" id="GO:0009113">
    <property type="term" value="P:purine nucleobase biosynthetic process"/>
    <property type="evidence" value="ECO:0007669"/>
    <property type="project" value="InterPro"/>
</dbReference>
<dbReference type="SUPFAM" id="SSF52440">
    <property type="entry name" value="PreATP-grasp domain"/>
    <property type="match status" value="1"/>
</dbReference>
<evidence type="ECO:0000256" key="6">
    <source>
        <dbReference type="ARBA" id="ARBA00022723"/>
    </source>
</evidence>
<dbReference type="FunFam" id="3.30.1490.20:FF:000006">
    <property type="entry name" value="phosphoribosylamine--glycine ligase, chloroplastic-like"/>
    <property type="match status" value="1"/>
</dbReference>
<dbReference type="Gene3D" id="3.30.1490.20">
    <property type="entry name" value="ATP-grasp fold, A domain"/>
    <property type="match status" value="1"/>
</dbReference>
<dbReference type="OrthoDB" id="9807240at2"/>
<dbReference type="InterPro" id="IPR020559">
    <property type="entry name" value="PRibGlycinamide_synth_CS"/>
</dbReference>
<gene>
    <name evidence="14 17" type="primary">purD</name>
    <name evidence="17" type="ORF">CPRO_23470</name>
    <name evidence="18" type="ORF">SAMN02745151_02310</name>
</gene>
<evidence type="ECO:0000256" key="1">
    <source>
        <dbReference type="ARBA" id="ARBA00001936"/>
    </source>
</evidence>
<dbReference type="EMBL" id="CP014223">
    <property type="protein sequence ID" value="AMJ41914.1"/>
    <property type="molecule type" value="Genomic_DNA"/>
</dbReference>
<dbReference type="Gene3D" id="3.40.50.20">
    <property type="match status" value="1"/>
</dbReference>
<reference evidence="19" key="2">
    <citation type="submission" date="2016-01" db="EMBL/GenBank/DDBJ databases">
        <authorList>
            <person name="Poehlein A."/>
            <person name="Schlien K."/>
            <person name="Gottschalk G."/>
            <person name="Buckel W."/>
            <person name="Daniel R."/>
        </authorList>
    </citation>
    <scope>NUCLEOTIDE SEQUENCE [LARGE SCALE GENOMIC DNA]</scope>
    <source>
        <strain evidence="19">X2</strain>
    </source>
</reference>
<evidence type="ECO:0000256" key="8">
    <source>
        <dbReference type="ARBA" id="ARBA00022755"/>
    </source>
</evidence>
<dbReference type="InterPro" id="IPR000115">
    <property type="entry name" value="PRibGlycinamide_synth"/>
</dbReference>
<evidence type="ECO:0000256" key="4">
    <source>
        <dbReference type="ARBA" id="ARBA00013255"/>
    </source>
</evidence>
<evidence type="ECO:0000256" key="15">
    <source>
        <dbReference type="PROSITE-ProRule" id="PRU00409"/>
    </source>
</evidence>
<feature type="domain" description="ATP-grasp" evidence="16">
    <location>
        <begin position="107"/>
        <end position="313"/>
    </location>
</feature>
<keyword evidence="7 15" id="KW-0547">Nucleotide-binding</keyword>
<evidence type="ECO:0000256" key="13">
    <source>
        <dbReference type="ARBA" id="ARBA00042864"/>
    </source>
</evidence>
<dbReference type="SMART" id="SM01210">
    <property type="entry name" value="GARS_C"/>
    <property type="match status" value="1"/>
</dbReference>
<sequence length="420" mass="45319">MKVMVIGGGGREHAIVKKIKENSNVTELFVLPGNGGIAQDATCVDIGVKEVEKIVAFAMENRIEFAVVAPDDPLVLGVVDALEAVDVPCFGPNKRAAILEGSKVFSKNLMKKYNIPTAQYEVFDDMTNALEYLETAPIPTVIKADGLALGKGVVIAETREAAKDAVRSMMEDKIFGASGDHIVIEEFLTGPEVSVLAFTDGKTMLPMVSSMDHKRALDGDKGLNTGGMGTIAPNPYYTDEIAAECMKTIFLPTMEAMNQEDRTFKGCLYFGLMLTPNGPKTIEYNCRFGDPETQVVLPLLESDLLTIMQHIAKGTLAEAEVKFSEKAACCVIMASEGYPGKYETGFPILLPENSNRIYVAGAKIKDGIMVTGGGRVLGVTEVGITLGEAIEKAYETVKTVKFENAYYRKDIGKKALAAEV</sequence>
<evidence type="ECO:0000256" key="5">
    <source>
        <dbReference type="ARBA" id="ARBA00022598"/>
    </source>
</evidence>
<dbReference type="InterPro" id="IPR037123">
    <property type="entry name" value="PRibGlycinamide_synth_C_sf"/>
</dbReference>
<keyword evidence="9 15" id="KW-0067">ATP-binding</keyword>
<dbReference type="PROSITE" id="PS50975">
    <property type="entry name" value="ATP_GRASP"/>
    <property type="match status" value="1"/>
</dbReference>
<dbReference type="AlphaFoldDB" id="A0A0X8VDQ3"/>
<dbReference type="KEGG" id="cpro:CPRO_23470"/>
<dbReference type="Gene3D" id="3.90.600.10">
    <property type="entry name" value="Phosphoribosylglycinamide synthetase, C-terminal domain"/>
    <property type="match status" value="1"/>
</dbReference>
<dbReference type="GO" id="GO:0005524">
    <property type="term" value="F:ATP binding"/>
    <property type="evidence" value="ECO:0007669"/>
    <property type="project" value="UniProtKB-UniRule"/>
</dbReference>
<dbReference type="Proteomes" id="UP000184204">
    <property type="component" value="Unassembled WGS sequence"/>
</dbReference>
<organism evidence="18 20">
    <name type="scientific">Anaerotignum propionicum DSM 1682</name>
    <dbReference type="NCBI Taxonomy" id="991789"/>
    <lineage>
        <taxon>Bacteria</taxon>
        <taxon>Bacillati</taxon>
        <taxon>Bacillota</taxon>
        <taxon>Clostridia</taxon>
        <taxon>Lachnospirales</taxon>
        <taxon>Anaerotignaceae</taxon>
        <taxon>Anaerotignum</taxon>
    </lineage>
</organism>
<dbReference type="GO" id="GO:0004637">
    <property type="term" value="F:phosphoribosylamine-glycine ligase activity"/>
    <property type="evidence" value="ECO:0007669"/>
    <property type="project" value="UniProtKB-UniRule"/>
</dbReference>
<dbReference type="HAMAP" id="MF_00138">
    <property type="entry name" value="GARS"/>
    <property type="match status" value="1"/>
</dbReference>
<dbReference type="PANTHER" id="PTHR43472:SF1">
    <property type="entry name" value="PHOSPHORIBOSYLAMINE--GLYCINE LIGASE, CHLOROPLASTIC"/>
    <property type="match status" value="1"/>
</dbReference>
<comment type="similarity">
    <text evidence="11 14">Belongs to the GARS family.</text>
</comment>
<protein>
    <recommendedName>
        <fullName evidence="4 14">Phosphoribosylamine--glycine ligase</fullName>
        <ecNumber evidence="4 14">6.3.4.13</ecNumber>
    </recommendedName>
    <alternativeName>
        <fullName evidence="14">GARS</fullName>
    </alternativeName>
    <alternativeName>
        <fullName evidence="12 14">Glycinamide ribonucleotide synthetase</fullName>
    </alternativeName>
    <alternativeName>
        <fullName evidence="13 14">Phosphoribosylglycinamide synthetase</fullName>
    </alternativeName>
</protein>
<evidence type="ECO:0000313" key="17">
    <source>
        <dbReference type="EMBL" id="AMJ41914.1"/>
    </source>
</evidence>
<dbReference type="EC" id="6.3.4.13" evidence="4 14"/>
<dbReference type="GO" id="GO:0006189">
    <property type="term" value="P:'de novo' IMP biosynthetic process"/>
    <property type="evidence" value="ECO:0007669"/>
    <property type="project" value="UniProtKB-UniRule"/>
</dbReference>
<name>A0A0X8VDQ3_ANAPI</name>
<evidence type="ECO:0000256" key="12">
    <source>
        <dbReference type="ARBA" id="ARBA00042242"/>
    </source>
</evidence>
<reference evidence="20" key="4">
    <citation type="submission" date="2016-11" db="EMBL/GenBank/DDBJ databases">
        <authorList>
            <person name="Jaros S."/>
            <person name="Januszkiewicz K."/>
            <person name="Wedrychowicz H."/>
        </authorList>
    </citation>
    <scope>NUCLEOTIDE SEQUENCE [LARGE SCALE GENOMIC DNA]</scope>
    <source>
        <strain evidence="20">DSM 1682</strain>
    </source>
</reference>
<dbReference type="Proteomes" id="UP000068026">
    <property type="component" value="Chromosome"/>
</dbReference>
<evidence type="ECO:0000256" key="2">
    <source>
        <dbReference type="ARBA" id="ARBA00001946"/>
    </source>
</evidence>
<evidence type="ECO:0000256" key="11">
    <source>
        <dbReference type="ARBA" id="ARBA00038345"/>
    </source>
</evidence>
<dbReference type="InterPro" id="IPR013815">
    <property type="entry name" value="ATP_grasp_subdomain_1"/>
</dbReference>
<keyword evidence="10" id="KW-0464">Manganese</keyword>
<dbReference type="InterPro" id="IPR020560">
    <property type="entry name" value="PRibGlycinamide_synth_C-dom"/>
</dbReference>
<evidence type="ECO:0000256" key="3">
    <source>
        <dbReference type="ARBA" id="ARBA00005174"/>
    </source>
</evidence>
<comment type="pathway">
    <text evidence="3 14">Purine metabolism; IMP biosynthesis via de novo pathway; N(1)-(5-phospho-D-ribosyl)glycinamide from 5-phospho-alpha-D-ribose 1-diphosphate: step 2/2.</text>
</comment>
<evidence type="ECO:0000256" key="7">
    <source>
        <dbReference type="ARBA" id="ARBA00022741"/>
    </source>
</evidence>
<dbReference type="SMART" id="SM01209">
    <property type="entry name" value="GARS_A"/>
    <property type="match status" value="1"/>
</dbReference>
<dbReference type="SUPFAM" id="SSF51246">
    <property type="entry name" value="Rudiment single hybrid motif"/>
    <property type="match status" value="1"/>
</dbReference>
<evidence type="ECO:0000259" key="16">
    <source>
        <dbReference type="PROSITE" id="PS50975"/>
    </source>
</evidence>